<dbReference type="GO" id="GO:0003677">
    <property type="term" value="F:DNA binding"/>
    <property type="evidence" value="ECO:0007669"/>
    <property type="project" value="UniProtKB-KW"/>
</dbReference>
<dbReference type="AlphaFoldDB" id="A0A3R7B2G0"/>
<comment type="caution">
    <text evidence="3">The sequence shown here is derived from an EMBL/GenBank/DDBJ whole genome shotgun (WGS) entry which is preliminary data.</text>
</comment>
<evidence type="ECO:0000259" key="2">
    <source>
        <dbReference type="PROSITE" id="PS51253"/>
    </source>
</evidence>
<proteinExistence type="predicted"/>
<evidence type="ECO:0000256" key="1">
    <source>
        <dbReference type="ARBA" id="ARBA00023125"/>
    </source>
</evidence>
<dbReference type="InterPro" id="IPR009057">
    <property type="entry name" value="Homeodomain-like_sf"/>
</dbReference>
<sequence>MSTLNAPRKRGKGKRLTDTERLQILGLFSAPVFANTAPSNRRVAKQYGVSESAIRALRLKETKIIERTNGKSKAQLDCTRRYATAAFPELETQLHAWLINMRRQKVSIPPNVVRHKAKSIANSFDPPLQFEASPGWLETIAEGAQLVSPSYTGKAEKWTKKTRSFLPALLCSRTS</sequence>
<dbReference type="Pfam" id="PF03221">
    <property type="entry name" value="HTH_Tnp_Tc5"/>
    <property type="match status" value="1"/>
</dbReference>
<keyword evidence="1" id="KW-0238">DNA-binding</keyword>
<protein>
    <recommendedName>
        <fullName evidence="2">HTH CENPB-type domain-containing protein</fullName>
    </recommendedName>
</protein>
<organism evidence="3 4">
    <name type="scientific">Aphanomyces astaci</name>
    <name type="common">Crayfish plague agent</name>
    <dbReference type="NCBI Taxonomy" id="112090"/>
    <lineage>
        <taxon>Eukaryota</taxon>
        <taxon>Sar</taxon>
        <taxon>Stramenopiles</taxon>
        <taxon>Oomycota</taxon>
        <taxon>Saprolegniomycetes</taxon>
        <taxon>Saprolegniales</taxon>
        <taxon>Verrucalvaceae</taxon>
        <taxon>Aphanomyces</taxon>
    </lineage>
</organism>
<feature type="domain" description="HTH CENPB-type" evidence="2">
    <location>
        <begin position="78"/>
        <end position="150"/>
    </location>
</feature>
<gene>
    <name evidence="3" type="ORF">DYB37_013259</name>
</gene>
<evidence type="ECO:0000313" key="4">
    <source>
        <dbReference type="Proteomes" id="UP000285430"/>
    </source>
</evidence>
<dbReference type="Proteomes" id="UP000285430">
    <property type="component" value="Unassembled WGS sequence"/>
</dbReference>
<dbReference type="PROSITE" id="PS51253">
    <property type="entry name" value="HTH_CENPB"/>
    <property type="match status" value="1"/>
</dbReference>
<dbReference type="InterPro" id="IPR006600">
    <property type="entry name" value="HTH_CenpB_DNA-bd_dom"/>
</dbReference>
<dbReference type="EMBL" id="QUTH01003974">
    <property type="protein sequence ID" value="RHZ16226.1"/>
    <property type="molecule type" value="Genomic_DNA"/>
</dbReference>
<dbReference type="SUPFAM" id="SSF46689">
    <property type="entry name" value="Homeodomain-like"/>
    <property type="match status" value="1"/>
</dbReference>
<evidence type="ECO:0000313" key="3">
    <source>
        <dbReference type="EMBL" id="RHZ16226.1"/>
    </source>
</evidence>
<dbReference type="Gene3D" id="1.10.10.60">
    <property type="entry name" value="Homeodomain-like"/>
    <property type="match status" value="1"/>
</dbReference>
<reference evidence="3 4" key="1">
    <citation type="submission" date="2018-08" db="EMBL/GenBank/DDBJ databases">
        <title>Aphanomyces genome sequencing and annotation.</title>
        <authorList>
            <person name="Minardi D."/>
            <person name="Oidtmann B."/>
            <person name="Van Der Giezen M."/>
            <person name="Studholme D.J."/>
        </authorList>
    </citation>
    <scope>NUCLEOTIDE SEQUENCE [LARGE SCALE GENOMIC DNA]</scope>
    <source>
        <strain evidence="3 4">Da</strain>
    </source>
</reference>
<accession>A0A3R7B2G0</accession>
<name>A0A3R7B2G0_APHAT</name>